<dbReference type="KEGG" id="dzi:111292459"/>
<keyword evidence="2" id="KW-1185">Reference proteome</keyword>
<reference evidence="3" key="1">
    <citation type="submission" date="2025-08" db="UniProtKB">
        <authorList>
            <consortium name="RefSeq"/>
        </authorList>
    </citation>
    <scope>IDENTIFICATION</scope>
    <source>
        <tissue evidence="3">Fruit stalk</tissue>
    </source>
</reference>
<protein>
    <submittedName>
        <fullName evidence="3">Uncharacterized protein LOC111292459</fullName>
    </submittedName>
</protein>
<sequence>MSQDYENSCHATFTSAASFNEDEEDDDDEPCFMEPETESVVVEKTHEVRVEHLMNNNGNVSSSVRVRDMLFSMDIPVQDFMVEQILACAHRMGMTERYRNRKVLRMRVEIEAVVNELPDEDDDDGEDEDFDSMRNDNETETAIMTEKLKKVVAERPNSCCPTCLEDFLVGTEATSMPSCSHLFHHCCIMPWLYKKNCVPYVVLS</sequence>
<dbReference type="RefSeq" id="XP_022740596.1">
    <property type="nucleotide sequence ID" value="XM_022884861.1"/>
</dbReference>
<feature type="compositionally biased region" description="Acidic residues" evidence="1">
    <location>
        <begin position="117"/>
        <end position="130"/>
    </location>
</feature>
<evidence type="ECO:0000256" key="1">
    <source>
        <dbReference type="SAM" id="MobiDB-lite"/>
    </source>
</evidence>
<name>A0A6P5YKJ4_DURZI</name>
<proteinExistence type="predicted"/>
<evidence type="ECO:0000313" key="2">
    <source>
        <dbReference type="Proteomes" id="UP000515121"/>
    </source>
</evidence>
<dbReference type="OrthoDB" id="1149625at2759"/>
<accession>A0A6P5YKJ4</accession>
<dbReference type="InterPro" id="IPR013083">
    <property type="entry name" value="Znf_RING/FYVE/PHD"/>
</dbReference>
<gene>
    <name evidence="3" type="primary">LOC111292459</name>
</gene>
<evidence type="ECO:0000313" key="3">
    <source>
        <dbReference type="RefSeq" id="XP_022740596.1"/>
    </source>
</evidence>
<dbReference type="AlphaFoldDB" id="A0A6P5YKJ4"/>
<organism evidence="2 3">
    <name type="scientific">Durio zibethinus</name>
    <name type="common">Durian</name>
    <dbReference type="NCBI Taxonomy" id="66656"/>
    <lineage>
        <taxon>Eukaryota</taxon>
        <taxon>Viridiplantae</taxon>
        <taxon>Streptophyta</taxon>
        <taxon>Embryophyta</taxon>
        <taxon>Tracheophyta</taxon>
        <taxon>Spermatophyta</taxon>
        <taxon>Magnoliopsida</taxon>
        <taxon>eudicotyledons</taxon>
        <taxon>Gunneridae</taxon>
        <taxon>Pentapetalae</taxon>
        <taxon>rosids</taxon>
        <taxon>malvids</taxon>
        <taxon>Malvales</taxon>
        <taxon>Malvaceae</taxon>
        <taxon>Helicteroideae</taxon>
        <taxon>Durio</taxon>
    </lineage>
</organism>
<dbReference type="Gene3D" id="3.30.40.10">
    <property type="entry name" value="Zinc/RING finger domain, C3HC4 (zinc finger)"/>
    <property type="match status" value="1"/>
</dbReference>
<dbReference type="GeneID" id="111292459"/>
<dbReference type="SUPFAM" id="SSF57850">
    <property type="entry name" value="RING/U-box"/>
    <property type="match status" value="1"/>
</dbReference>
<dbReference type="Proteomes" id="UP000515121">
    <property type="component" value="Unplaced"/>
</dbReference>
<feature type="region of interest" description="Disordered" evidence="1">
    <location>
        <begin position="116"/>
        <end position="138"/>
    </location>
</feature>